<evidence type="ECO:0000256" key="8">
    <source>
        <dbReference type="SAM" id="Phobius"/>
    </source>
</evidence>
<proteinExistence type="inferred from homology"/>
<keyword evidence="2" id="KW-1003">Cell membrane</keyword>
<feature type="transmembrane region" description="Helical" evidence="8">
    <location>
        <begin position="315"/>
        <end position="336"/>
    </location>
</feature>
<feature type="transmembrane region" description="Helical" evidence="8">
    <location>
        <begin position="198"/>
        <end position="219"/>
    </location>
</feature>
<feature type="transmembrane region" description="Helical" evidence="8">
    <location>
        <begin position="239"/>
        <end position="262"/>
    </location>
</feature>
<dbReference type="eggNOG" id="COG5650">
    <property type="taxonomic scope" value="Bacteria"/>
</dbReference>
<evidence type="ECO:0000313" key="10">
    <source>
        <dbReference type="Proteomes" id="UP000004508"/>
    </source>
</evidence>
<feature type="transmembrane region" description="Helical" evidence="8">
    <location>
        <begin position="282"/>
        <end position="303"/>
    </location>
</feature>
<dbReference type="OrthoDB" id="2080767at2"/>
<accession>D6TVS6</accession>
<keyword evidence="6 8" id="KW-0472">Membrane</keyword>
<dbReference type="RefSeq" id="WP_007915739.1">
    <property type="nucleotide sequence ID" value="NZ_ADVG01000003.1"/>
</dbReference>
<feature type="transmembrane region" description="Helical" evidence="8">
    <location>
        <begin position="12"/>
        <end position="30"/>
    </location>
</feature>
<reference evidence="9 10" key="1">
    <citation type="journal article" date="2011" name="Stand. Genomic Sci.">
        <title>Non-contiguous finished genome sequence and contextual data of the filamentous soil bacterium Ktedonobacter racemifer type strain (SOSP1-21).</title>
        <authorList>
            <person name="Chang Y.J."/>
            <person name="Land M."/>
            <person name="Hauser L."/>
            <person name="Chertkov O."/>
            <person name="Del Rio T.G."/>
            <person name="Nolan M."/>
            <person name="Copeland A."/>
            <person name="Tice H."/>
            <person name="Cheng J.F."/>
            <person name="Lucas S."/>
            <person name="Han C."/>
            <person name="Goodwin L."/>
            <person name="Pitluck S."/>
            <person name="Ivanova N."/>
            <person name="Ovchinikova G."/>
            <person name="Pati A."/>
            <person name="Chen A."/>
            <person name="Palaniappan K."/>
            <person name="Mavromatis K."/>
            <person name="Liolios K."/>
            <person name="Brettin T."/>
            <person name="Fiebig A."/>
            <person name="Rohde M."/>
            <person name="Abt B."/>
            <person name="Goker M."/>
            <person name="Detter J.C."/>
            <person name="Woyke T."/>
            <person name="Bristow J."/>
            <person name="Eisen J.A."/>
            <person name="Markowitz V."/>
            <person name="Hugenholtz P."/>
            <person name="Kyrpides N.C."/>
            <person name="Klenk H.P."/>
            <person name="Lapidus A."/>
        </authorList>
    </citation>
    <scope>NUCLEOTIDE SEQUENCE [LARGE SCALE GENOMIC DNA]</scope>
    <source>
        <strain evidence="10">DSM 44963</strain>
    </source>
</reference>
<comment type="similarity">
    <text evidence="7">Belongs to the glycosyltransferase 87 family.</text>
</comment>
<feature type="transmembrane region" description="Helical" evidence="8">
    <location>
        <begin position="382"/>
        <end position="400"/>
    </location>
</feature>
<evidence type="ECO:0000256" key="2">
    <source>
        <dbReference type="ARBA" id="ARBA00022475"/>
    </source>
</evidence>
<organism evidence="9 10">
    <name type="scientific">Ktedonobacter racemifer DSM 44963</name>
    <dbReference type="NCBI Taxonomy" id="485913"/>
    <lineage>
        <taxon>Bacteria</taxon>
        <taxon>Bacillati</taxon>
        <taxon>Chloroflexota</taxon>
        <taxon>Ktedonobacteria</taxon>
        <taxon>Ktedonobacterales</taxon>
        <taxon>Ktedonobacteraceae</taxon>
        <taxon>Ktedonobacter</taxon>
    </lineage>
</organism>
<feature type="transmembrane region" description="Helical" evidence="8">
    <location>
        <begin position="161"/>
        <end position="192"/>
    </location>
</feature>
<sequence>MNTKTLSSRTGFLTDILLLLLAGMLLYYGSSWQFSSKYVDAAIYQCYAVAFWHGQDGLNQLPGEQCAFLNNKGMLQSEIQRLHKYHAPAPIISLAERQLSGVRSHTTPREYPILTLLPFSLPLIVPFQFYQQAFACLVLLVVVLLYFLVKHFISTRSAILFLIYAVIAGWSTLTSRFDIFPAACTMFALLLAERKRWTWAYVCIALGTFLKFYPVLLLLPLLLAQQQASQGLWYARQRWLPVLVGFVGCTILITLASLLISIPGTMGALSYFQARPLEIETLSGAFIWLGSFVGFPYHYRYAFVSMNVTSTLDSIVSLAGTLLLVTGILTLCWLQWRKKIALSMVFLVMIVLVLVTGKIFSPQYIIWLLPLLATARQETRPAIVLWTSVMLLTYFIYPVVYNAGSPPPETIFPLSLVRGLLLLGFVIGTLIRSSLAQPPEQQTHIPNTLPTSIAIEP</sequence>
<feature type="transmembrane region" description="Helical" evidence="8">
    <location>
        <begin position="129"/>
        <end position="149"/>
    </location>
</feature>
<evidence type="ECO:0000256" key="4">
    <source>
        <dbReference type="ARBA" id="ARBA00022692"/>
    </source>
</evidence>
<dbReference type="AlphaFoldDB" id="D6TVS6"/>
<keyword evidence="10" id="KW-1185">Reference proteome</keyword>
<comment type="subcellular location">
    <subcellularLocation>
        <location evidence="1">Cell membrane</location>
        <topology evidence="1">Multi-pass membrane protein</topology>
    </subcellularLocation>
</comment>
<evidence type="ECO:0000256" key="6">
    <source>
        <dbReference type="ARBA" id="ARBA00023136"/>
    </source>
</evidence>
<evidence type="ECO:0000256" key="7">
    <source>
        <dbReference type="ARBA" id="ARBA00024033"/>
    </source>
</evidence>
<keyword evidence="5 8" id="KW-1133">Transmembrane helix</keyword>
<dbReference type="Proteomes" id="UP000004508">
    <property type="component" value="Unassembled WGS sequence"/>
</dbReference>
<evidence type="ECO:0000256" key="5">
    <source>
        <dbReference type="ARBA" id="ARBA00022989"/>
    </source>
</evidence>
<dbReference type="InterPro" id="IPR018584">
    <property type="entry name" value="GT87"/>
</dbReference>
<keyword evidence="4 8" id="KW-0812">Transmembrane</keyword>
<protein>
    <submittedName>
        <fullName evidence="9">Uncharacterized protein</fullName>
    </submittedName>
</protein>
<dbReference type="Pfam" id="PF09594">
    <property type="entry name" value="GT87"/>
    <property type="match status" value="1"/>
</dbReference>
<evidence type="ECO:0000313" key="9">
    <source>
        <dbReference type="EMBL" id="EFH84309.1"/>
    </source>
</evidence>
<comment type="caution">
    <text evidence="9">The sequence shown here is derived from an EMBL/GenBank/DDBJ whole genome shotgun (WGS) entry which is preliminary data.</text>
</comment>
<feature type="transmembrane region" description="Helical" evidence="8">
    <location>
        <begin position="412"/>
        <end position="431"/>
    </location>
</feature>
<dbReference type="GO" id="GO:0005886">
    <property type="term" value="C:plasma membrane"/>
    <property type="evidence" value="ECO:0007669"/>
    <property type="project" value="UniProtKB-SubCell"/>
</dbReference>
<name>D6TVS6_KTERA</name>
<evidence type="ECO:0000256" key="1">
    <source>
        <dbReference type="ARBA" id="ARBA00004651"/>
    </source>
</evidence>
<dbReference type="STRING" id="485913.Krac_5336"/>
<dbReference type="InParanoid" id="D6TVS6"/>
<evidence type="ECO:0000256" key="3">
    <source>
        <dbReference type="ARBA" id="ARBA00022679"/>
    </source>
</evidence>
<keyword evidence="3" id="KW-0808">Transferase</keyword>
<feature type="transmembrane region" description="Helical" evidence="8">
    <location>
        <begin position="342"/>
        <end position="361"/>
    </location>
</feature>
<gene>
    <name evidence="9" type="ORF">Krac_5336</name>
</gene>
<dbReference type="EMBL" id="ADVG01000003">
    <property type="protein sequence ID" value="EFH84309.1"/>
    <property type="molecule type" value="Genomic_DNA"/>
</dbReference>
<dbReference type="GO" id="GO:0016758">
    <property type="term" value="F:hexosyltransferase activity"/>
    <property type="evidence" value="ECO:0007669"/>
    <property type="project" value="InterPro"/>
</dbReference>